<name>A0A9J6EVQ9_RHIMP</name>
<evidence type="ECO:0000313" key="2">
    <source>
        <dbReference type="EMBL" id="KAH8038369.1"/>
    </source>
</evidence>
<proteinExistence type="predicted"/>
<dbReference type="Proteomes" id="UP000821866">
    <property type="component" value="Chromosome 1"/>
</dbReference>
<gene>
    <name evidence="2" type="ORF">HPB51_001483</name>
</gene>
<sequence>MQLPPERPVPVFESVKVKVEVPEEAAEKQTVSDEVVTDPVLDEHREIVEEMIEEIVVDESVEEMSVDVIEEMAIEQNVDSLAVEEMGAQKGIEVVAEGIVKDETAEQVVLAGGEEEMALSEEYNLEEEQVYEFVLDPELCEEIGPDLLAEFVSKLTPELFSRLAAGEMDAEGGEGPNTRALEICVEKAEEEKGVLQSLVEVQEVEEENVVEVPVEGDENFADVDVPIEEEHAEVIIDDGEPEVADIELDLDPLVIPVVGEVIMDSLGPDLVPPPAETTIVIESTADYDDEVVPRSKTRGSSGRSRRRHRHSRSSRRSRE</sequence>
<evidence type="ECO:0000256" key="1">
    <source>
        <dbReference type="SAM" id="MobiDB-lite"/>
    </source>
</evidence>
<reference evidence="2" key="1">
    <citation type="journal article" date="2020" name="Cell">
        <title>Large-Scale Comparative Analyses of Tick Genomes Elucidate Their Genetic Diversity and Vector Capacities.</title>
        <authorList>
            <consortium name="Tick Genome and Microbiome Consortium (TIGMIC)"/>
            <person name="Jia N."/>
            <person name="Wang J."/>
            <person name="Shi W."/>
            <person name="Du L."/>
            <person name="Sun Y."/>
            <person name="Zhan W."/>
            <person name="Jiang J.F."/>
            <person name="Wang Q."/>
            <person name="Zhang B."/>
            <person name="Ji P."/>
            <person name="Bell-Sakyi L."/>
            <person name="Cui X.M."/>
            <person name="Yuan T.T."/>
            <person name="Jiang B.G."/>
            <person name="Yang W.F."/>
            <person name="Lam T.T."/>
            <person name="Chang Q.C."/>
            <person name="Ding S.J."/>
            <person name="Wang X.J."/>
            <person name="Zhu J.G."/>
            <person name="Ruan X.D."/>
            <person name="Zhao L."/>
            <person name="Wei J.T."/>
            <person name="Ye R.Z."/>
            <person name="Que T.C."/>
            <person name="Du C.H."/>
            <person name="Zhou Y.H."/>
            <person name="Cheng J.X."/>
            <person name="Dai P.F."/>
            <person name="Guo W.B."/>
            <person name="Han X.H."/>
            <person name="Huang E.J."/>
            <person name="Li L.F."/>
            <person name="Wei W."/>
            <person name="Gao Y.C."/>
            <person name="Liu J.Z."/>
            <person name="Shao H.Z."/>
            <person name="Wang X."/>
            <person name="Wang C.C."/>
            <person name="Yang T.C."/>
            <person name="Huo Q.B."/>
            <person name="Li W."/>
            <person name="Chen H.Y."/>
            <person name="Chen S.E."/>
            <person name="Zhou L.G."/>
            <person name="Ni X.B."/>
            <person name="Tian J.H."/>
            <person name="Sheng Y."/>
            <person name="Liu T."/>
            <person name="Pan Y.S."/>
            <person name="Xia L.Y."/>
            <person name="Li J."/>
            <person name="Zhao F."/>
            <person name="Cao W.C."/>
        </authorList>
    </citation>
    <scope>NUCLEOTIDE SEQUENCE</scope>
    <source>
        <strain evidence="2">Rmic-2018</strain>
    </source>
</reference>
<feature type="region of interest" description="Disordered" evidence="1">
    <location>
        <begin position="282"/>
        <end position="319"/>
    </location>
</feature>
<reference evidence="2" key="2">
    <citation type="submission" date="2021-09" db="EMBL/GenBank/DDBJ databases">
        <authorList>
            <person name="Jia N."/>
            <person name="Wang J."/>
            <person name="Shi W."/>
            <person name="Du L."/>
            <person name="Sun Y."/>
            <person name="Zhan W."/>
            <person name="Jiang J."/>
            <person name="Wang Q."/>
            <person name="Zhang B."/>
            <person name="Ji P."/>
            <person name="Sakyi L.B."/>
            <person name="Cui X."/>
            <person name="Yuan T."/>
            <person name="Jiang B."/>
            <person name="Yang W."/>
            <person name="Lam T.T.-Y."/>
            <person name="Chang Q."/>
            <person name="Ding S."/>
            <person name="Wang X."/>
            <person name="Zhu J."/>
            <person name="Ruan X."/>
            <person name="Zhao L."/>
            <person name="Wei J."/>
            <person name="Que T."/>
            <person name="Du C."/>
            <person name="Cheng J."/>
            <person name="Dai P."/>
            <person name="Han X."/>
            <person name="Huang E."/>
            <person name="Gao Y."/>
            <person name="Liu J."/>
            <person name="Shao H."/>
            <person name="Ye R."/>
            <person name="Li L."/>
            <person name="Wei W."/>
            <person name="Wang X."/>
            <person name="Wang C."/>
            <person name="Huo Q."/>
            <person name="Li W."/>
            <person name="Guo W."/>
            <person name="Chen H."/>
            <person name="Chen S."/>
            <person name="Zhou L."/>
            <person name="Zhou L."/>
            <person name="Ni X."/>
            <person name="Tian J."/>
            <person name="Zhou Y."/>
            <person name="Sheng Y."/>
            <person name="Liu T."/>
            <person name="Pan Y."/>
            <person name="Xia L."/>
            <person name="Li J."/>
            <person name="Zhao F."/>
            <person name="Cao W."/>
        </authorList>
    </citation>
    <scope>NUCLEOTIDE SEQUENCE</scope>
    <source>
        <strain evidence="2">Rmic-2018</strain>
        <tissue evidence="2">Larvae</tissue>
    </source>
</reference>
<keyword evidence="3" id="KW-1185">Reference proteome</keyword>
<feature type="compositionally biased region" description="Basic residues" evidence="1">
    <location>
        <begin position="303"/>
        <end position="319"/>
    </location>
</feature>
<protein>
    <submittedName>
        <fullName evidence="2">Uncharacterized protein</fullName>
    </submittedName>
</protein>
<evidence type="ECO:0000313" key="3">
    <source>
        <dbReference type="Proteomes" id="UP000821866"/>
    </source>
</evidence>
<dbReference type="AlphaFoldDB" id="A0A9J6EVQ9"/>
<comment type="caution">
    <text evidence="2">The sequence shown here is derived from an EMBL/GenBank/DDBJ whole genome shotgun (WGS) entry which is preliminary data.</text>
</comment>
<organism evidence="2 3">
    <name type="scientific">Rhipicephalus microplus</name>
    <name type="common">Cattle tick</name>
    <name type="synonym">Boophilus microplus</name>
    <dbReference type="NCBI Taxonomy" id="6941"/>
    <lineage>
        <taxon>Eukaryota</taxon>
        <taxon>Metazoa</taxon>
        <taxon>Ecdysozoa</taxon>
        <taxon>Arthropoda</taxon>
        <taxon>Chelicerata</taxon>
        <taxon>Arachnida</taxon>
        <taxon>Acari</taxon>
        <taxon>Parasitiformes</taxon>
        <taxon>Ixodida</taxon>
        <taxon>Ixodoidea</taxon>
        <taxon>Ixodidae</taxon>
        <taxon>Rhipicephalinae</taxon>
        <taxon>Rhipicephalus</taxon>
        <taxon>Boophilus</taxon>
    </lineage>
</organism>
<dbReference type="EMBL" id="JABSTU010000001">
    <property type="protein sequence ID" value="KAH8038369.1"/>
    <property type="molecule type" value="Genomic_DNA"/>
</dbReference>
<accession>A0A9J6EVQ9</accession>